<dbReference type="GO" id="GO:0000403">
    <property type="term" value="F:Y-form DNA binding"/>
    <property type="evidence" value="ECO:0007669"/>
    <property type="project" value="TreeGrafter"/>
</dbReference>
<dbReference type="AlphaFoldDB" id="A0A504YRJ3"/>
<keyword evidence="6" id="KW-0805">Transcription regulation</keyword>
<evidence type="ECO:0000256" key="2">
    <source>
        <dbReference type="ARBA" id="ARBA00021162"/>
    </source>
</evidence>
<organism evidence="11 12">
    <name type="scientific">Fasciola gigantica</name>
    <name type="common">Giant liver fluke</name>
    <dbReference type="NCBI Taxonomy" id="46835"/>
    <lineage>
        <taxon>Eukaryota</taxon>
        <taxon>Metazoa</taxon>
        <taxon>Spiralia</taxon>
        <taxon>Lophotrochozoa</taxon>
        <taxon>Platyhelminthes</taxon>
        <taxon>Trematoda</taxon>
        <taxon>Digenea</taxon>
        <taxon>Plagiorchiida</taxon>
        <taxon>Echinostomata</taxon>
        <taxon>Echinostomatoidea</taxon>
        <taxon>Fasciolidae</taxon>
        <taxon>Fasciola</taxon>
    </lineage>
</organism>
<keyword evidence="8" id="KW-0804">Transcription</keyword>
<evidence type="ECO:0000256" key="10">
    <source>
        <dbReference type="SAM" id="MobiDB-lite"/>
    </source>
</evidence>
<evidence type="ECO:0000256" key="5">
    <source>
        <dbReference type="ARBA" id="ARBA00022853"/>
    </source>
</evidence>
<accession>A0A504YRJ3</accession>
<evidence type="ECO:0000256" key="4">
    <source>
        <dbReference type="ARBA" id="ARBA00022553"/>
    </source>
</evidence>
<keyword evidence="4" id="KW-0597">Phosphoprotein</keyword>
<comment type="caution">
    <text evidence="11">The sequence shown here is derived from an EMBL/GenBank/DDBJ whole genome shotgun (WGS) entry which is preliminary data.</text>
</comment>
<keyword evidence="9" id="KW-0539">Nucleus</keyword>
<feature type="compositionally biased region" description="Polar residues" evidence="10">
    <location>
        <begin position="212"/>
        <end position="234"/>
    </location>
</feature>
<dbReference type="GO" id="GO:0008285">
    <property type="term" value="P:negative regulation of cell population proliferation"/>
    <property type="evidence" value="ECO:0007669"/>
    <property type="project" value="TreeGrafter"/>
</dbReference>
<dbReference type="GO" id="GO:0000785">
    <property type="term" value="C:chromatin"/>
    <property type="evidence" value="ECO:0007669"/>
    <property type="project" value="TreeGrafter"/>
</dbReference>
<keyword evidence="7" id="KW-0238">DNA-binding</keyword>
<dbReference type="STRING" id="46835.A0A504YRJ3"/>
<protein>
    <recommendedName>
        <fullName evidence="2">Menin</fullName>
    </recommendedName>
</protein>
<name>A0A504YRJ3_FASGI</name>
<dbReference type="GO" id="GO:0006325">
    <property type="term" value="P:chromatin organization"/>
    <property type="evidence" value="ECO:0007669"/>
    <property type="project" value="UniProtKB-KW"/>
</dbReference>
<dbReference type="GO" id="GO:0035097">
    <property type="term" value="C:histone methyltransferase complex"/>
    <property type="evidence" value="ECO:0007669"/>
    <property type="project" value="TreeGrafter"/>
</dbReference>
<evidence type="ECO:0000256" key="7">
    <source>
        <dbReference type="ARBA" id="ARBA00023125"/>
    </source>
</evidence>
<evidence type="ECO:0000256" key="6">
    <source>
        <dbReference type="ARBA" id="ARBA00023015"/>
    </source>
</evidence>
<keyword evidence="12" id="KW-1185">Reference proteome</keyword>
<dbReference type="EMBL" id="SUNJ01006415">
    <property type="protein sequence ID" value="TPP62806.1"/>
    <property type="molecule type" value="Genomic_DNA"/>
</dbReference>
<keyword evidence="3" id="KW-0678">Repressor</keyword>
<proteinExistence type="predicted"/>
<gene>
    <name evidence="11" type="ORF">FGIG_05021</name>
</gene>
<dbReference type="GO" id="GO:0003682">
    <property type="term" value="F:chromatin binding"/>
    <property type="evidence" value="ECO:0007669"/>
    <property type="project" value="TreeGrafter"/>
</dbReference>
<dbReference type="OrthoDB" id="5962932at2759"/>
<dbReference type="PANTHER" id="PTHR12693:SF3">
    <property type="entry name" value="MENIN"/>
    <property type="match status" value="1"/>
</dbReference>
<dbReference type="GO" id="GO:0000976">
    <property type="term" value="F:transcription cis-regulatory region binding"/>
    <property type="evidence" value="ECO:0007669"/>
    <property type="project" value="TreeGrafter"/>
</dbReference>
<comment type="subcellular location">
    <subcellularLocation>
        <location evidence="1">Nucleus</location>
    </subcellularLocation>
</comment>
<evidence type="ECO:0000313" key="11">
    <source>
        <dbReference type="EMBL" id="TPP62806.1"/>
    </source>
</evidence>
<sequence length="246" mass="27388">MALPLYHKAVDVDRFFYANQHVYPYTCLARCLCRYGGNREALCYWSGAARVMGHHNHISEDWEIYRELLEVATQFMPQMVRCVAEASGSCIEGAVETDVDGFPYQPGNILNDPQCSAHSLASYDHLCPGEGGSPVPVLHVGWVDKFMVSLTRFSQQARRLLRPSVNSSQFDENTPQCTAIISEPVVFVDNGLPGKRIRRHSRSVPVDRYDSKSQTLPSPANSMATSDRNSNTVTGSMICHSQSEAQ</sequence>
<evidence type="ECO:0000256" key="3">
    <source>
        <dbReference type="ARBA" id="ARBA00022491"/>
    </source>
</evidence>
<dbReference type="PANTHER" id="PTHR12693">
    <property type="entry name" value="MENIN"/>
    <property type="match status" value="1"/>
</dbReference>
<feature type="region of interest" description="Disordered" evidence="10">
    <location>
        <begin position="198"/>
        <end position="234"/>
    </location>
</feature>
<keyword evidence="5" id="KW-0156">Chromatin regulator</keyword>
<dbReference type="InterPro" id="IPR007747">
    <property type="entry name" value="Menin"/>
</dbReference>
<dbReference type="GO" id="GO:0006357">
    <property type="term" value="P:regulation of transcription by RNA polymerase II"/>
    <property type="evidence" value="ECO:0007669"/>
    <property type="project" value="TreeGrafter"/>
</dbReference>
<dbReference type="Proteomes" id="UP000316759">
    <property type="component" value="Unassembled WGS sequence"/>
</dbReference>
<dbReference type="Pfam" id="PF05053">
    <property type="entry name" value="Menin"/>
    <property type="match status" value="1"/>
</dbReference>
<evidence type="ECO:0000256" key="8">
    <source>
        <dbReference type="ARBA" id="ARBA00023163"/>
    </source>
</evidence>
<evidence type="ECO:0000256" key="9">
    <source>
        <dbReference type="ARBA" id="ARBA00023242"/>
    </source>
</evidence>
<evidence type="ECO:0000313" key="12">
    <source>
        <dbReference type="Proteomes" id="UP000316759"/>
    </source>
</evidence>
<evidence type="ECO:0000256" key="1">
    <source>
        <dbReference type="ARBA" id="ARBA00004123"/>
    </source>
</evidence>
<reference evidence="11 12" key="1">
    <citation type="submission" date="2019-04" db="EMBL/GenBank/DDBJ databases">
        <title>Annotation for the trematode Fasciola gigantica.</title>
        <authorList>
            <person name="Choi Y.-J."/>
        </authorList>
    </citation>
    <scope>NUCLEOTIDE SEQUENCE [LARGE SCALE GENOMIC DNA]</scope>
    <source>
        <strain evidence="11">Uganda_cow_1</strain>
    </source>
</reference>
<dbReference type="GO" id="GO:0045786">
    <property type="term" value="P:negative regulation of cell cycle"/>
    <property type="evidence" value="ECO:0007669"/>
    <property type="project" value="TreeGrafter"/>
</dbReference>